<dbReference type="Pfam" id="PF13401">
    <property type="entry name" value="AAA_22"/>
    <property type="match status" value="1"/>
</dbReference>
<dbReference type="SUPFAM" id="SSF52540">
    <property type="entry name" value="P-loop containing nucleoside triphosphate hydrolases"/>
    <property type="match status" value="1"/>
</dbReference>
<organism evidence="2 3">
    <name type="scientific">Xanthomonas hortorum pv. hederae</name>
    <dbReference type="NCBI Taxonomy" id="453603"/>
    <lineage>
        <taxon>Bacteria</taxon>
        <taxon>Pseudomonadati</taxon>
        <taxon>Pseudomonadota</taxon>
        <taxon>Gammaproteobacteria</taxon>
        <taxon>Lysobacterales</taxon>
        <taxon>Lysobacteraceae</taxon>
        <taxon>Xanthomonas</taxon>
    </lineage>
</organism>
<dbReference type="Proteomes" id="UP001140230">
    <property type="component" value="Unassembled WGS sequence"/>
</dbReference>
<dbReference type="GO" id="GO:0016887">
    <property type="term" value="F:ATP hydrolysis activity"/>
    <property type="evidence" value="ECO:0007669"/>
    <property type="project" value="InterPro"/>
</dbReference>
<comment type="caution">
    <text evidence="2">The sequence shown here is derived from an EMBL/GenBank/DDBJ whole genome shotgun (WGS) entry which is preliminary data.</text>
</comment>
<proteinExistence type="predicted"/>
<dbReference type="EMBL" id="JANWTP010000121">
    <property type="protein sequence ID" value="MDC8640411.1"/>
    <property type="molecule type" value="Genomic_DNA"/>
</dbReference>
<reference evidence="2" key="1">
    <citation type="journal article" date="2022" name="Phytopathology">
        <title>Whole genome sequencing-based tracing of a 2022 introduction and outbreak of Xanthomonas hortorum pv. pelargonii.</title>
        <authorList>
            <person name="Iruegas Bocardo F."/>
            <person name="Weisberg A.J."/>
            <person name="Riutta E.R."/>
            <person name="Kilday K.B."/>
            <person name="Bonkowski J.C."/>
            <person name="Creswell T.C."/>
            <person name="Daughtrey M."/>
            <person name="Rane K.K."/>
            <person name="Grunwald N.J."/>
            <person name="Chang J.H."/>
            <person name="Putnam M."/>
        </authorList>
    </citation>
    <scope>NUCLEOTIDE SEQUENCE</scope>
    <source>
        <strain evidence="2">22-338</strain>
    </source>
</reference>
<dbReference type="RefSeq" id="WP_273664678.1">
    <property type="nucleotide sequence ID" value="NZ_CP168178.1"/>
</dbReference>
<name>A0A9X4BVK8_9XANT</name>
<reference evidence="2" key="2">
    <citation type="submission" date="2022-08" db="EMBL/GenBank/DDBJ databases">
        <authorList>
            <person name="Iruegas-Bocardo F."/>
            <person name="Weisberg A.J."/>
            <person name="Riutta E.R."/>
            <person name="Kilday K."/>
            <person name="Bonkowski J.C."/>
            <person name="Creswell T."/>
            <person name="Daughtrey M.L."/>
            <person name="Rane K."/>
            <person name="Grunwald N.J."/>
            <person name="Chang J.H."/>
            <person name="Putnam M.L."/>
        </authorList>
    </citation>
    <scope>NUCLEOTIDE SEQUENCE</scope>
    <source>
        <strain evidence="2">22-338</strain>
    </source>
</reference>
<keyword evidence="2" id="KW-0067">ATP-binding</keyword>
<dbReference type="InterPro" id="IPR049945">
    <property type="entry name" value="AAA_22"/>
</dbReference>
<evidence type="ECO:0000313" key="3">
    <source>
        <dbReference type="Proteomes" id="UP001140230"/>
    </source>
</evidence>
<dbReference type="GO" id="GO:0005524">
    <property type="term" value="F:ATP binding"/>
    <property type="evidence" value="ECO:0007669"/>
    <property type="project" value="UniProtKB-KW"/>
</dbReference>
<protein>
    <submittedName>
        <fullName evidence="2">ATP-binding protein</fullName>
    </submittedName>
</protein>
<gene>
    <name evidence="2" type="ORF">NY667_22070</name>
</gene>
<dbReference type="AlphaFoldDB" id="A0A9X4BVK8"/>
<accession>A0A9X4BVK8</accession>
<sequence length="314" mass="35515">MHPVELDNYIIPTEPLEEFVNVCVSWINSNISGALVPGLQRAGKTCAIRYFSSNYHAWLGTSVRVLIAEVLYHKHSSSEGQFWSDLLKSMGRPTHKRSPDERRELFVGRLAEAGAVSEKKKLVIFLDEAQYLTDMHFKLLIGIHNELWSLYQIRCAWILVGQPELETFQTTYIAEGKRQIVGRFMADIYRFKPLIGIHDFTDAIECFDSKLRYPADGPTYTDYFAPIAWQSGYRLAADARTIFGRVAEARARSGLPDGQGMTMQGFTTLMNYVLTMLLPTLEVGGRLSAHDIDEAIVTTNCMVFEQQEALLSTT</sequence>
<evidence type="ECO:0000259" key="1">
    <source>
        <dbReference type="Pfam" id="PF13401"/>
    </source>
</evidence>
<dbReference type="InterPro" id="IPR027417">
    <property type="entry name" value="P-loop_NTPase"/>
</dbReference>
<keyword evidence="2" id="KW-0547">Nucleotide-binding</keyword>
<evidence type="ECO:0000313" key="2">
    <source>
        <dbReference type="EMBL" id="MDC8640411.1"/>
    </source>
</evidence>
<dbReference type="Gene3D" id="3.40.50.300">
    <property type="entry name" value="P-loop containing nucleotide triphosphate hydrolases"/>
    <property type="match status" value="1"/>
</dbReference>
<feature type="domain" description="ORC1/DEAH AAA+ ATPase" evidence="1">
    <location>
        <begin position="35"/>
        <end position="166"/>
    </location>
</feature>